<evidence type="ECO:0000313" key="1">
    <source>
        <dbReference type="EMBL" id="MBB6101799.1"/>
    </source>
</evidence>
<evidence type="ECO:0000313" key="2">
    <source>
        <dbReference type="Proteomes" id="UP000571554"/>
    </source>
</evidence>
<dbReference type="InterPro" id="IPR036692">
    <property type="entry name" value="Shew3726-like_sf"/>
</dbReference>
<keyword evidence="2" id="KW-1185">Reference proteome</keyword>
<organism evidence="1 2">
    <name type="scientific">Paraburkholderia bannensis</name>
    <dbReference type="NCBI Taxonomy" id="765414"/>
    <lineage>
        <taxon>Bacteria</taxon>
        <taxon>Pseudomonadati</taxon>
        <taxon>Pseudomonadota</taxon>
        <taxon>Betaproteobacteria</taxon>
        <taxon>Burkholderiales</taxon>
        <taxon>Burkholderiaceae</taxon>
        <taxon>Paraburkholderia</taxon>
    </lineage>
</organism>
<proteinExistence type="predicted"/>
<protein>
    <recommendedName>
        <fullName evidence="3">DUF1488 domain-containing protein</fullName>
    </recommendedName>
</protein>
<gene>
    <name evidence="1" type="ORF">F4827_001647</name>
</gene>
<sequence>MNIHYSNDAPRFDGANLQLHFVAEVDGEALDCAITAEALEDHFGAQSALEGPLREAFARGQSRIHAVCTRAIEQGGGAVVLHSGRFRAPNVPDVPDLPDALH</sequence>
<dbReference type="EMBL" id="JACHBW010000004">
    <property type="protein sequence ID" value="MBB6101799.1"/>
    <property type="molecule type" value="Genomic_DNA"/>
</dbReference>
<dbReference type="Pfam" id="PF07369">
    <property type="entry name" value="DUF1488"/>
    <property type="match status" value="1"/>
</dbReference>
<dbReference type="InterPro" id="IPR009962">
    <property type="entry name" value="DUF1488"/>
</dbReference>
<evidence type="ECO:0008006" key="3">
    <source>
        <dbReference type="Google" id="ProtNLM"/>
    </source>
</evidence>
<dbReference type="Gene3D" id="3.30.160.140">
    <property type="entry name" value="Shew3726-like"/>
    <property type="match status" value="1"/>
</dbReference>
<accession>A0A7W9TVD8</accession>
<name>A0A7W9TVD8_9BURK</name>
<dbReference type="SUPFAM" id="SSF160272">
    <property type="entry name" value="Shew3726-like"/>
    <property type="match status" value="1"/>
</dbReference>
<dbReference type="Proteomes" id="UP000571554">
    <property type="component" value="Unassembled WGS sequence"/>
</dbReference>
<dbReference type="RefSeq" id="WP_260175047.1">
    <property type="nucleotide sequence ID" value="NZ_JACHBW010000004.1"/>
</dbReference>
<comment type="caution">
    <text evidence="1">The sequence shown here is derived from an EMBL/GenBank/DDBJ whole genome shotgun (WGS) entry which is preliminary data.</text>
</comment>
<dbReference type="AlphaFoldDB" id="A0A7W9TVD8"/>
<reference evidence="1 2" key="1">
    <citation type="submission" date="2020-08" db="EMBL/GenBank/DDBJ databases">
        <title>Above-ground endophytic microbial communities from plants in different locations in the United States.</title>
        <authorList>
            <person name="Frank C."/>
        </authorList>
    </citation>
    <scope>NUCLEOTIDE SEQUENCE [LARGE SCALE GENOMIC DNA]</scope>
    <source>
        <strain evidence="1 2">WP4_2_2</strain>
    </source>
</reference>